<name>A0ACB8UAB7_9APHY</name>
<dbReference type="EMBL" id="MU274906">
    <property type="protein sequence ID" value="KAI0091186.1"/>
    <property type="molecule type" value="Genomic_DNA"/>
</dbReference>
<dbReference type="Proteomes" id="UP001055072">
    <property type="component" value="Unassembled WGS sequence"/>
</dbReference>
<gene>
    <name evidence="1" type="ORF">BDY19DRAFT_991758</name>
</gene>
<evidence type="ECO:0000313" key="1">
    <source>
        <dbReference type="EMBL" id="KAI0091186.1"/>
    </source>
</evidence>
<proteinExistence type="predicted"/>
<evidence type="ECO:0000313" key="2">
    <source>
        <dbReference type="Proteomes" id="UP001055072"/>
    </source>
</evidence>
<protein>
    <submittedName>
        <fullName evidence="1">Uncharacterized protein</fullName>
    </submittedName>
</protein>
<reference evidence="1" key="1">
    <citation type="journal article" date="2021" name="Environ. Microbiol.">
        <title>Gene family expansions and transcriptome signatures uncover fungal adaptations to wood decay.</title>
        <authorList>
            <person name="Hage H."/>
            <person name="Miyauchi S."/>
            <person name="Viragh M."/>
            <person name="Drula E."/>
            <person name="Min B."/>
            <person name="Chaduli D."/>
            <person name="Navarro D."/>
            <person name="Favel A."/>
            <person name="Norest M."/>
            <person name="Lesage-Meessen L."/>
            <person name="Balint B."/>
            <person name="Merenyi Z."/>
            <person name="de Eugenio L."/>
            <person name="Morin E."/>
            <person name="Martinez A.T."/>
            <person name="Baldrian P."/>
            <person name="Stursova M."/>
            <person name="Martinez M.J."/>
            <person name="Novotny C."/>
            <person name="Magnuson J.K."/>
            <person name="Spatafora J.W."/>
            <person name="Maurice S."/>
            <person name="Pangilinan J."/>
            <person name="Andreopoulos W."/>
            <person name="LaButti K."/>
            <person name="Hundley H."/>
            <person name="Na H."/>
            <person name="Kuo A."/>
            <person name="Barry K."/>
            <person name="Lipzen A."/>
            <person name="Henrissat B."/>
            <person name="Riley R."/>
            <person name="Ahrendt S."/>
            <person name="Nagy L.G."/>
            <person name="Grigoriev I.V."/>
            <person name="Martin F."/>
            <person name="Rosso M.N."/>
        </authorList>
    </citation>
    <scope>NUCLEOTIDE SEQUENCE</scope>
    <source>
        <strain evidence="1">CBS 384.51</strain>
    </source>
</reference>
<sequence>MSCELYPAKFDSLHLSKLWEAVVGRIDFRLSDPSSSSYDTESAATWRALDPSMQRSYMVVAIKNTERDAYKNAPLQQLSASQAYERLLRAIHELLWATSTVMAGEPPMRPYGTTGYAPFRSVLGRVGGNLDASTTATILPMSAVWNSLNRKSIPPSHTSFSSAHRSGRKPASPLSRHVTISWEEYDDEDVDSAVDPSNIATLEIVLGRDPSSDGSSDV</sequence>
<keyword evidence="2" id="KW-1185">Reference proteome</keyword>
<accession>A0ACB8UAB7</accession>
<organism evidence="1 2">
    <name type="scientific">Irpex rosettiformis</name>
    <dbReference type="NCBI Taxonomy" id="378272"/>
    <lineage>
        <taxon>Eukaryota</taxon>
        <taxon>Fungi</taxon>
        <taxon>Dikarya</taxon>
        <taxon>Basidiomycota</taxon>
        <taxon>Agaricomycotina</taxon>
        <taxon>Agaricomycetes</taxon>
        <taxon>Polyporales</taxon>
        <taxon>Irpicaceae</taxon>
        <taxon>Irpex</taxon>
    </lineage>
</organism>
<comment type="caution">
    <text evidence="1">The sequence shown here is derived from an EMBL/GenBank/DDBJ whole genome shotgun (WGS) entry which is preliminary data.</text>
</comment>